<dbReference type="EMBL" id="JAGKQH010000007">
    <property type="protein sequence ID" value="KAG6595663.1"/>
    <property type="molecule type" value="Genomic_DNA"/>
</dbReference>
<evidence type="ECO:0000256" key="29">
    <source>
        <dbReference type="ARBA" id="ARBA00047899"/>
    </source>
</evidence>
<dbReference type="FunFam" id="3.30.200.20:FF:000004">
    <property type="entry name" value="Calcium-dependent protein kinase 1"/>
    <property type="match status" value="1"/>
</dbReference>
<feature type="region of interest" description="Disordered" evidence="38">
    <location>
        <begin position="1894"/>
        <end position="1927"/>
    </location>
</feature>
<feature type="transmembrane region" description="Helical" evidence="37">
    <location>
        <begin position="1537"/>
        <end position="1556"/>
    </location>
</feature>
<evidence type="ECO:0000256" key="11">
    <source>
        <dbReference type="ARBA" id="ARBA00022692"/>
    </source>
</evidence>
<evidence type="ECO:0000256" key="30">
    <source>
        <dbReference type="ARBA" id="ARBA00048679"/>
    </source>
</evidence>
<feature type="binding site" evidence="36">
    <location>
        <position position="90"/>
    </location>
    <ligand>
        <name>ATP</name>
        <dbReference type="ChEBI" id="CHEBI:30616"/>
    </ligand>
</feature>
<dbReference type="InterPro" id="IPR008811">
    <property type="entry name" value="Glycosyl_hydrolases_36"/>
</dbReference>
<proteinExistence type="inferred from homology"/>
<dbReference type="InterPro" id="IPR017441">
    <property type="entry name" value="Protein_kinase_ATP_BS"/>
</dbReference>
<feature type="domain" description="Protein kinase" evidence="39">
    <location>
        <begin position="61"/>
        <end position="319"/>
    </location>
</feature>
<feature type="binding site" evidence="33">
    <location>
        <position position="1775"/>
    </location>
    <ligand>
        <name>UDP-alpha-D-glucose</name>
        <dbReference type="ChEBI" id="CHEBI:58885"/>
    </ligand>
</feature>
<keyword evidence="24" id="KW-0464">Manganese</keyword>
<feature type="region of interest" description="Disordered" evidence="38">
    <location>
        <begin position="1"/>
        <end position="24"/>
    </location>
</feature>
<feature type="domain" description="EF-hand" evidence="41">
    <location>
        <begin position="435"/>
        <end position="470"/>
    </location>
</feature>
<evidence type="ECO:0000259" key="41">
    <source>
        <dbReference type="PROSITE" id="PS50222"/>
    </source>
</evidence>
<evidence type="ECO:0000256" key="23">
    <source>
        <dbReference type="ARBA" id="ARBA00023136"/>
    </source>
</evidence>
<evidence type="ECO:0000256" key="1">
    <source>
        <dbReference type="ARBA" id="ARBA00001936"/>
    </source>
</evidence>
<evidence type="ECO:0000256" key="35">
    <source>
        <dbReference type="PROSITE-ProRule" id="PRU00175"/>
    </source>
</evidence>
<evidence type="ECO:0000256" key="22">
    <source>
        <dbReference type="ARBA" id="ARBA00022989"/>
    </source>
</evidence>
<dbReference type="Pfam" id="PF00069">
    <property type="entry name" value="Pkinase"/>
    <property type="match status" value="1"/>
</dbReference>
<sequence>MGNCCAAPPRDTEDHLKGKKKKKPNPFSIDYGVNHFACGNGGTHKLTVLTNPTGREIGLQYELGRELGRGEFGITHLCTDKITGENFACKSISKKKLRTAVDVEDVRREVQIMRHFPKHQNIVSLKDTYEDDNAVHLVMELCEGGELFDRIVARGHYTERAAAVVTKTIVEVVQMCHKQGVMHRDLKPENFLFGNKKENAPLKAIDFGLSVFFKPGEKFNEIVGSPYYMAPEVLKRNYGPEVDVWSAGVVLYILLCGVPPFWAETEQGVAQAIIRSVLDFRRDPWPKVSDNAKDLVRKMLDPDPKRRLTAQEVLDHPWLQNVKKAPNVSLGETVKARLKQFSVMNKLKKRALRVIAEHLSVEEVAGIKEGFDKMDTSNKGKINIDELRVGLHKLGHQIADTDLQILMEAGDINKDGYLDCGEFVAISVHLKKIGDDEVHLKKAFDFFDLNRSGFIEIEELRVTLADEIEGNCEEVINAIINDVDTDKDERISYDEFALMMKAGLIESVRCSTMTITPKISVNDGNLVVHGKTILTGVPDNIVLTPGSGPGLVAGAFIGATASHSKSLHVFPIGVLEGQRFLCCFRFKLWWMTQRMGTSGKDIPFETQFLLMESKGADGEGPDNSSTIYTVFLPLLEGQFRAALQGNDKNEMEICLESGDNTVETNQGLSLVYMHAGTNPFEVINQAVKAVENHMQTFLHREKKKLPSFLDWFGWCTWDAFYTDVTAEGVDEGLRSLSGGGAPPKFLIIDDGWQQIESKPKDATDCVVQEGAQFASRLSGIKENQKFQKNGKNNVQVPGLKVVVDDAKQQHNVKFVYAWHALAGYWGGVKPAGPGMEHYESALAYPVQSPGMLGNQPDIVVDSLAVHGIGLVHPKKVFNFYNELHSYLASCGVDGVKVDVQNIIETLGAGYGGRVQLTRSYHQALEASIARNFTDNGCISCMCHNTDGLYSAKQTAVVRASDDYYPHDPASHTIHISSVAYNSLFLGEFMQPDWDMFHSLHPTAEYHGAARAIGGGAIYVSDKPGNHNFELLRKLVLPDGSVLRAQLPGRPTSDSLFNDPARDGTSLLKIWNMNKCSGVVGVFNCQGAGWCRITKKTRVHDESPGTLTASVRAADVDAISQIAGADWKGDTIVYAYRSGEVIRLPKGASVPVTLKVLEYDLFHISPLKDITSNISFAPIGLLDMFNTGGAIEQVDVQLVEPTPEFNGEVASELTGSLPNDRRPTATITLKARGCGRFGIYSSQRPLKCSVDKANTDFAYDEATGLVTFTLPIPTVEMYRWSIEIQDRAGSSSGPAAMEVDANSGKSSKQIGSGQVCQICSDSVGTTADGEPFVACDVCAFPVCRPCYEYERKDGNQSCPQCKTKYKWHKGSPPVNGEAVEDGDGNGVTGAQERHHKLPERTLSWDTNYDKEGSFNHIPLLTTGRSVSGELSAASPERLSMASPESGSRANYRIMDQSRDSGSARFGNVAWKERIDSWKVKQDKSVPPMSVSHAPSEGRGGADFDASTDVMIDDSLLNDEARQPLSRKVSIPSSRINPYRMVIVLRLVILCIFLHYRITNPVPNAFALWLISVICEIWFAVSWILDQFPKWLPVNRETYLDRLALRYDREGEPSQLAAVDIFVSTVDPLKEPPLVTANTVLSILAVDYPVDKVSCYVSDDGAAIIEPRAPEWYFAQKIDYLKDKVHPSFVKERRAMKREYEEFKIRVNGLVAKAQKVPDEGWVMQDGTPWPGNNTRDHPGMIQVFLGHSGGLDTEGNELPRLVYVSREKRPGFQHHKKAGAMNALVRVSAVLTNGPFLLNLDCDHYINNSKALREAMCFMMDPNLGKSVCYVQFPQRFDGIDRNDRYANRNTVFFDINLRGLDGIQGPVYVGTGCVFNRTALYGYEPPLKPKHKKPGVFSSCFGKSKKKSSKSKRKDSDKKQSNKNVDPTVPIFNLEDIEEGVEGAGFDDEKSLLMSQMSLEKRFGQSAVFVASTLMENGGVPQSATPESLLKEAIHVISCGYEDKTDWGSEIGWIYGSVTEDILTGFKMHARGWRSIYCIPDRPAFKGSAPINLSDRLNQVLRWALGSVEILFSRHCPMWYGYSGRLKWLERFAYVNTTIYPITSIPLLAYCTLPAICLLTGKFIIPQISNLASIWFISLFLSIFATGILEMRWSGVGIDEWWRNEQFWVIGGVSAHLFAVFQGLLKVLAGIDTNFTVTSKASDEDGDFAELYMFKWTTLLIPPTTLLIINIVGVVAGISYAINSGYQSWGPLFGKLFFAFWVIIHLYPFLKGLMGRQNRTPTIVVVWSILLASIFSLLWVRIDPFTTRVTGPDVEQCGINC</sequence>
<evidence type="ECO:0000256" key="32">
    <source>
        <dbReference type="PIRSR" id="PIRSR605150-1"/>
    </source>
</evidence>
<keyword evidence="15 36" id="KW-0547">Nucleotide-binding</keyword>
<accession>A0AAV6NEW4</accession>
<feature type="domain" description="EF-hand" evidence="41">
    <location>
        <begin position="471"/>
        <end position="506"/>
    </location>
</feature>
<dbReference type="PROSITE" id="PS00018">
    <property type="entry name" value="EF_HAND_1"/>
    <property type="match status" value="2"/>
</dbReference>
<feature type="transmembrane region" description="Helical" evidence="37">
    <location>
        <begin position="2248"/>
        <end position="2270"/>
    </location>
</feature>
<feature type="binding site" evidence="33">
    <location>
        <position position="1628"/>
    </location>
    <ligand>
        <name>UDP-alpha-D-glucose</name>
        <dbReference type="ChEBI" id="CHEBI:58885"/>
    </ligand>
</feature>
<dbReference type="Pfam" id="PF13202">
    <property type="entry name" value="EF-hand_5"/>
    <property type="match status" value="1"/>
</dbReference>
<protein>
    <recommendedName>
        <fullName evidence="37">Cellulose synthase</fullName>
        <ecNumber evidence="37">2.4.1.12</ecNumber>
    </recommendedName>
</protein>
<keyword evidence="17" id="KW-0418">Kinase</keyword>
<evidence type="ECO:0000256" key="16">
    <source>
        <dbReference type="ARBA" id="ARBA00022771"/>
    </source>
</evidence>
<feature type="transmembrane region" description="Helical" evidence="37">
    <location>
        <begin position="2131"/>
        <end position="2149"/>
    </location>
</feature>
<keyword evidence="19" id="KW-0106">Calcium</keyword>
<feature type="active site" evidence="32">
    <location>
        <position position="1658"/>
    </location>
</feature>
<dbReference type="Pfam" id="PF14569">
    <property type="entry name" value="zf-UDP"/>
    <property type="match status" value="1"/>
</dbReference>
<organism evidence="42 43">
    <name type="scientific">Cucurbita argyrosperma subsp. sororia</name>
    <dbReference type="NCBI Taxonomy" id="37648"/>
    <lineage>
        <taxon>Eukaryota</taxon>
        <taxon>Viridiplantae</taxon>
        <taxon>Streptophyta</taxon>
        <taxon>Embryophyta</taxon>
        <taxon>Tracheophyta</taxon>
        <taxon>Spermatophyta</taxon>
        <taxon>Magnoliopsida</taxon>
        <taxon>eudicotyledons</taxon>
        <taxon>Gunneridae</taxon>
        <taxon>Pentapetalae</taxon>
        <taxon>rosids</taxon>
        <taxon>fabids</taxon>
        <taxon>Cucurbitales</taxon>
        <taxon>Cucurbitaceae</taxon>
        <taxon>Cucurbiteae</taxon>
        <taxon>Cucurbita</taxon>
    </lineage>
</organism>
<comment type="similarity">
    <text evidence="5 37">Belongs to the glycosyltransferase 2 family. Plant cellulose synthase subfamily.</text>
</comment>
<keyword evidence="25" id="KW-0119">Carbohydrate metabolism</keyword>
<feature type="binding site" evidence="33">
    <location>
        <position position="1622"/>
    </location>
    <ligand>
        <name>UDP-alpha-D-glucose</name>
        <dbReference type="ChEBI" id="CHEBI:58885"/>
    </ligand>
</feature>
<comment type="subcellular location">
    <subcellularLocation>
        <location evidence="3 37">Cell membrane</location>
        <topology evidence="3 37">Multi-pass membrane protein</topology>
    </subcellularLocation>
    <subcellularLocation>
        <location evidence="2">Membrane</location>
        <topology evidence="2">Lipid-anchor</topology>
    </subcellularLocation>
</comment>
<dbReference type="SMART" id="SM00054">
    <property type="entry name" value="EFh"/>
    <property type="match status" value="4"/>
</dbReference>
<dbReference type="CDD" id="cd00051">
    <property type="entry name" value="EFh"/>
    <property type="match status" value="1"/>
</dbReference>
<dbReference type="CDD" id="cd16617">
    <property type="entry name" value="mRING-HC-C4C4_CesA"/>
    <property type="match status" value="1"/>
</dbReference>
<dbReference type="PROSITE" id="PS00107">
    <property type="entry name" value="PROTEIN_KINASE_ATP"/>
    <property type="match status" value="1"/>
</dbReference>
<feature type="active site" evidence="32">
    <location>
        <position position="2021"/>
    </location>
</feature>
<evidence type="ECO:0000313" key="43">
    <source>
        <dbReference type="Proteomes" id="UP000685013"/>
    </source>
</evidence>
<evidence type="ECO:0000256" key="17">
    <source>
        <dbReference type="ARBA" id="ARBA00022777"/>
    </source>
</evidence>
<dbReference type="Pfam" id="PF03552">
    <property type="entry name" value="Cellulose_synt"/>
    <property type="match status" value="1"/>
</dbReference>
<keyword evidence="9 37" id="KW-0328">Glycosyltransferase</keyword>
<keyword evidence="22 37" id="KW-1133">Transmembrane helix</keyword>
<dbReference type="InterPro" id="IPR018247">
    <property type="entry name" value="EF_Hand_1_Ca_BS"/>
</dbReference>
<evidence type="ECO:0000256" key="33">
    <source>
        <dbReference type="PIRSR" id="PIRSR605150-2"/>
    </source>
</evidence>
<evidence type="ECO:0000256" key="8">
    <source>
        <dbReference type="ARBA" id="ARBA00022553"/>
    </source>
</evidence>
<dbReference type="GO" id="GO:0004674">
    <property type="term" value="F:protein serine/threonine kinase activity"/>
    <property type="evidence" value="ECO:0007669"/>
    <property type="project" value="UniProtKB-KW"/>
</dbReference>
<evidence type="ECO:0000256" key="27">
    <source>
        <dbReference type="ARBA" id="ARBA00023316"/>
    </source>
</evidence>
<dbReference type="CDD" id="cd05117">
    <property type="entry name" value="STKc_CAMK"/>
    <property type="match status" value="1"/>
</dbReference>
<keyword evidence="16 35" id="KW-0863">Zinc-finger</keyword>
<evidence type="ECO:0000256" key="10">
    <source>
        <dbReference type="ARBA" id="ARBA00022679"/>
    </source>
</evidence>
<dbReference type="GO" id="GO:0071555">
    <property type="term" value="P:cell wall organization"/>
    <property type="evidence" value="ECO:0007669"/>
    <property type="project" value="UniProtKB-KW"/>
</dbReference>
<feature type="transmembrane region" description="Helical" evidence="37">
    <location>
        <begin position="1563"/>
        <end position="1583"/>
    </location>
</feature>
<evidence type="ECO:0000256" key="4">
    <source>
        <dbReference type="ARBA" id="ARBA00004768"/>
    </source>
</evidence>
<dbReference type="FunFam" id="3.90.550.10:FF:000009">
    <property type="entry name" value="Cellulose synthase"/>
    <property type="match status" value="1"/>
</dbReference>
<evidence type="ECO:0000259" key="39">
    <source>
        <dbReference type="PROSITE" id="PS50011"/>
    </source>
</evidence>
<dbReference type="GO" id="GO:0052692">
    <property type="term" value="F:raffinose alpha-galactosidase activity"/>
    <property type="evidence" value="ECO:0007669"/>
    <property type="project" value="TreeGrafter"/>
</dbReference>
<comment type="pathway">
    <text evidence="4 37">Glycan metabolism; plant cellulose biosynthesis.</text>
</comment>
<dbReference type="GO" id="GO:0008270">
    <property type="term" value="F:zinc ion binding"/>
    <property type="evidence" value="ECO:0007669"/>
    <property type="project" value="UniProtKB-KW"/>
</dbReference>
<evidence type="ECO:0000256" key="13">
    <source>
        <dbReference type="ARBA" id="ARBA00022723"/>
    </source>
</evidence>
<evidence type="ECO:0000256" key="6">
    <source>
        <dbReference type="ARBA" id="ARBA00022475"/>
    </source>
</evidence>
<keyword evidence="27 37" id="KW-0961">Cell wall biogenesis/degradation</keyword>
<dbReference type="PROSITE" id="PS00108">
    <property type="entry name" value="PROTEIN_KINASE_ST"/>
    <property type="match status" value="1"/>
</dbReference>
<comment type="similarity">
    <text evidence="28">Belongs to the protein kinase superfamily. Ser/Thr protein kinase family. CDPK subfamily.</text>
</comment>
<comment type="caution">
    <text evidence="42">The sequence shown here is derived from an EMBL/GenBank/DDBJ whole genome shotgun (WGS) entry which is preliminary data.</text>
</comment>
<reference evidence="42 43" key="1">
    <citation type="journal article" date="2021" name="Hortic Res">
        <title>The domestication of Cucurbita argyrosperma as revealed by the genome of its wild relative.</title>
        <authorList>
            <person name="Barrera-Redondo J."/>
            <person name="Sanchez-de la Vega G."/>
            <person name="Aguirre-Liguori J.A."/>
            <person name="Castellanos-Morales G."/>
            <person name="Gutierrez-Guerrero Y.T."/>
            <person name="Aguirre-Dugua X."/>
            <person name="Aguirre-Planter E."/>
            <person name="Tenaillon M.I."/>
            <person name="Lira-Saade R."/>
            <person name="Eguiarte L.E."/>
        </authorList>
    </citation>
    <scope>NUCLEOTIDE SEQUENCE [LARGE SCALE GENOMIC DNA]</scope>
    <source>
        <strain evidence="42">JBR-2021</strain>
    </source>
</reference>
<name>A0AAV6NEW4_9ROSI</name>
<comment type="cofactor">
    <cofactor evidence="1">
        <name>Mn(2+)</name>
        <dbReference type="ChEBI" id="CHEBI:29035"/>
    </cofactor>
</comment>
<evidence type="ECO:0000313" key="42">
    <source>
        <dbReference type="EMBL" id="KAG6595663.1"/>
    </source>
</evidence>
<keyword evidence="7" id="KW-0723">Serine/threonine-protein kinase</keyword>
<dbReference type="FunFam" id="1.10.238.10:FF:000050">
    <property type="entry name" value="Calcium-dependent protein kinase 7"/>
    <property type="match status" value="1"/>
</dbReference>
<keyword evidence="12" id="KW-0519">Myristate</keyword>
<evidence type="ECO:0000256" key="19">
    <source>
        <dbReference type="ARBA" id="ARBA00022837"/>
    </source>
</evidence>
<evidence type="ECO:0000256" key="18">
    <source>
        <dbReference type="ARBA" id="ARBA00022833"/>
    </source>
</evidence>
<comment type="catalytic activity">
    <reaction evidence="30">
        <text>L-seryl-[protein] + ATP = O-phospho-L-seryl-[protein] + ADP + H(+)</text>
        <dbReference type="Rhea" id="RHEA:17989"/>
        <dbReference type="Rhea" id="RHEA-COMP:9863"/>
        <dbReference type="Rhea" id="RHEA-COMP:11604"/>
        <dbReference type="ChEBI" id="CHEBI:15378"/>
        <dbReference type="ChEBI" id="CHEBI:29999"/>
        <dbReference type="ChEBI" id="CHEBI:30616"/>
        <dbReference type="ChEBI" id="CHEBI:83421"/>
        <dbReference type="ChEBI" id="CHEBI:456216"/>
        <dbReference type="EC" id="2.7.11.1"/>
    </reaction>
</comment>
<dbReference type="GO" id="GO:0005509">
    <property type="term" value="F:calcium ion binding"/>
    <property type="evidence" value="ECO:0007669"/>
    <property type="project" value="InterPro"/>
</dbReference>
<dbReference type="GO" id="GO:0005886">
    <property type="term" value="C:plasma membrane"/>
    <property type="evidence" value="ECO:0007669"/>
    <property type="project" value="UniProtKB-SubCell"/>
</dbReference>
<feature type="domain" description="RING-type" evidence="40">
    <location>
        <begin position="1315"/>
        <end position="1361"/>
    </location>
</feature>
<dbReference type="GO" id="GO:0005524">
    <property type="term" value="F:ATP binding"/>
    <property type="evidence" value="ECO:0007669"/>
    <property type="project" value="UniProtKB-UniRule"/>
</dbReference>
<comment type="cofactor">
    <cofactor evidence="37">
        <name>Zn(2+)</name>
        <dbReference type="ChEBI" id="CHEBI:29105"/>
    </cofactor>
    <text evidence="37">Binds 2 Zn(2+) ions per subunit.</text>
</comment>
<dbReference type="PROSITE" id="PS50089">
    <property type="entry name" value="ZF_RING_2"/>
    <property type="match status" value="1"/>
</dbReference>
<evidence type="ECO:0000256" key="24">
    <source>
        <dbReference type="ARBA" id="ARBA00023211"/>
    </source>
</evidence>
<keyword evidence="43" id="KW-1185">Reference proteome</keyword>
<keyword evidence="26" id="KW-0449">Lipoprotein</keyword>
<keyword evidence="20 36" id="KW-0067">ATP-binding</keyword>
<feature type="binding site" evidence="33">
    <location>
        <position position="1629"/>
    </location>
    <ligand>
        <name>UDP-alpha-D-glucose</name>
        <dbReference type="ChEBI" id="CHEBI:58885"/>
    </ligand>
</feature>
<feature type="transmembrane region" description="Helical" evidence="37">
    <location>
        <begin position="2219"/>
        <end position="2242"/>
    </location>
</feature>
<dbReference type="GO" id="GO:0030244">
    <property type="term" value="P:cellulose biosynthetic process"/>
    <property type="evidence" value="ECO:0007669"/>
    <property type="project" value="UniProtKB-KW"/>
</dbReference>
<dbReference type="InterPro" id="IPR001841">
    <property type="entry name" value="Znf_RING"/>
</dbReference>
<dbReference type="FunFam" id="1.10.510.10:FF:000067">
    <property type="entry name" value="calcium-dependent protein kinase 13"/>
    <property type="match status" value="1"/>
</dbReference>
<dbReference type="InterPro" id="IPR027934">
    <property type="entry name" value="CES_Znf_RING"/>
</dbReference>
<evidence type="ECO:0000256" key="38">
    <source>
        <dbReference type="SAM" id="MobiDB-lite"/>
    </source>
</evidence>
<keyword evidence="18 37" id="KW-0862">Zinc</keyword>
<keyword evidence="6 37" id="KW-1003">Cell membrane</keyword>
<keyword evidence="21 37" id="KW-0135">Cellulose biosynthesis</keyword>
<dbReference type="PROSITE" id="PS50011">
    <property type="entry name" value="PROTEIN_KINASE_DOM"/>
    <property type="match status" value="1"/>
</dbReference>
<evidence type="ECO:0000256" key="20">
    <source>
        <dbReference type="ARBA" id="ARBA00022840"/>
    </source>
</evidence>
<feature type="non-terminal residue" evidence="42">
    <location>
        <position position="1"/>
    </location>
</feature>
<gene>
    <name evidence="42" type="primary">CESA3</name>
    <name evidence="42" type="ORF">SDJN03_12216</name>
</gene>
<dbReference type="EC" id="2.4.1.12" evidence="37"/>
<feature type="domain" description="EF-hand" evidence="41">
    <location>
        <begin position="362"/>
        <end position="397"/>
    </location>
</feature>
<feature type="transmembrane region" description="Helical" evidence="37">
    <location>
        <begin position="2169"/>
        <end position="2189"/>
    </location>
</feature>
<dbReference type="GO" id="GO:0016760">
    <property type="term" value="F:cellulose synthase (UDP-forming) activity"/>
    <property type="evidence" value="ECO:0007669"/>
    <property type="project" value="UniProtKB-EC"/>
</dbReference>
<dbReference type="Proteomes" id="UP000685013">
    <property type="component" value="Chromosome 7"/>
</dbReference>
<evidence type="ECO:0000256" key="31">
    <source>
        <dbReference type="ARBA" id="ARBA00048682"/>
    </source>
</evidence>
<dbReference type="InterPro" id="IPR000719">
    <property type="entry name" value="Prot_kinase_dom"/>
</dbReference>
<dbReference type="Pfam" id="PF13499">
    <property type="entry name" value="EF-hand_7"/>
    <property type="match status" value="1"/>
</dbReference>
<evidence type="ECO:0000256" key="9">
    <source>
        <dbReference type="ARBA" id="ARBA00022676"/>
    </source>
</evidence>
<keyword evidence="23 37" id="KW-0472">Membrane</keyword>
<evidence type="ECO:0000256" key="21">
    <source>
        <dbReference type="ARBA" id="ARBA00022916"/>
    </source>
</evidence>
<keyword evidence="11 37" id="KW-0812">Transmembrane</keyword>
<dbReference type="PANTHER" id="PTHR31268:SF32">
    <property type="entry name" value="GALACTINOL--SUCROSE GALACTOSYLTRANSFERASE 2-RELATED"/>
    <property type="match status" value="1"/>
</dbReference>
<keyword evidence="13 37" id="KW-0479">Metal-binding</keyword>
<keyword evidence="10 37" id="KW-0808">Transferase</keyword>
<dbReference type="SMART" id="SM00220">
    <property type="entry name" value="S_TKc"/>
    <property type="match status" value="1"/>
</dbReference>
<dbReference type="PANTHER" id="PTHR31268">
    <property type="match status" value="1"/>
</dbReference>
<evidence type="ECO:0000256" key="7">
    <source>
        <dbReference type="ARBA" id="ARBA00022527"/>
    </source>
</evidence>
<evidence type="ECO:0000256" key="15">
    <source>
        <dbReference type="ARBA" id="ARBA00022741"/>
    </source>
</evidence>
<dbReference type="Pfam" id="PF05691">
    <property type="entry name" value="Raffinose_syn"/>
    <property type="match status" value="1"/>
</dbReference>
<keyword evidence="14" id="KW-0677">Repeat</keyword>
<evidence type="ECO:0000256" key="36">
    <source>
        <dbReference type="PROSITE-ProRule" id="PRU10141"/>
    </source>
</evidence>
<evidence type="ECO:0000256" key="12">
    <source>
        <dbReference type="ARBA" id="ARBA00022707"/>
    </source>
</evidence>
<evidence type="ECO:0000256" key="37">
    <source>
        <dbReference type="RuleBase" id="RU361116"/>
    </source>
</evidence>
<feature type="binding site" evidence="33">
    <location>
        <position position="1658"/>
    </location>
    <ligand>
        <name>UDP-alpha-D-glucose</name>
        <dbReference type="ChEBI" id="CHEBI:58885"/>
    </ligand>
</feature>
<dbReference type="InterPro" id="IPR008271">
    <property type="entry name" value="Ser/Thr_kinase_AS"/>
</dbReference>
<evidence type="ECO:0000256" key="2">
    <source>
        <dbReference type="ARBA" id="ARBA00004635"/>
    </source>
</evidence>
<dbReference type="InterPro" id="IPR002048">
    <property type="entry name" value="EF_hand_dom"/>
</dbReference>
<evidence type="ECO:0000256" key="14">
    <source>
        <dbReference type="ARBA" id="ARBA00022737"/>
    </source>
</evidence>
<comment type="catalytic activity">
    <reaction evidence="29">
        <text>L-threonyl-[protein] + ATP = O-phospho-L-threonyl-[protein] + ADP + H(+)</text>
        <dbReference type="Rhea" id="RHEA:46608"/>
        <dbReference type="Rhea" id="RHEA-COMP:11060"/>
        <dbReference type="Rhea" id="RHEA-COMP:11605"/>
        <dbReference type="ChEBI" id="CHEBI:15378"/>
        <dbReference type="ChEBI" id="CHEBI:30013"/>
        <dbReference type="ChEBI" id="CHEBI:30616"/>
        <dbReference type="ChEBI" id="CHEBI:61977"/>
        <dbReference type="ChEBI" id="CHEBI:456216"/>
        <dbReference type="EC" id="2.7.11.1"/>
    </reaction>
</comment>
<evidence type="ECO:0000256" key="34">
    <source>
        <dbReference type="PIRSR" id="PIRSR605150-3"/>
    </source>
</evidence>
<evidence type="ECO:0000259" key="40">
    <source>
        <dbReference type="PROSITE" id="PS50089"/>
    </source>
</evidence>
<feature type="binding site" evidence="34">
    <location>
        <position position="1776"/>
    </location>
    <ligand>
        <name>Mn(2+)</name>
        <dbReference type="ChEBI" id="CHEBI:29035"/>
    </ligand>
</feature>
<evidence type="ECO:0000256" key="28">
    <source>
        <dbReference type="ARBA" id="ARBA00024334"/>
    </source>
</evidence>
<evidence type="ECO:0000256" key="3">
    <source>
        <dbReference type="ARBA" id="ARBA00004651"/>
    </source>
</evidence>
<feature type="binding site" evidence="34">
    <location>
        <position position="1800"/>
    </location>
    <ligand>
        <name>Mn(2+)</name>
        <dbReference type="ChEBI" id="CHEBI:29035"/>
    </ligand>
</feature>
<feature type="transmembrane region" description="Helical" evidence="37">
    <location>
        <begin position="2099"/>
        <end position="2119"/>
    </location>
</feature>
<comment type="catalytic activity">
    <reaction evidence="31 37">
        <text>[(1-&gt;4)-beta-D-glucosyl](n) + UDP-alpha-D-glucose = [(1-&gt;4)-beta-D-glucosyl](n+1) + UDP + H(+)</text>
        <dbReference type="Rhea" id="RHEA:19929"/>
        <dbReference type="Rhea" id="RHEA-COMP:10033"/>
        <dbReference type="Rhea" id="RHEA-COMP:10034"/>
        <dbReference type="ChEBI" id="CHEBI:15378"/>
        <dbReference type="ChEBI" id="CHEBI:18246"/>
        <dbReference type="ChEBI" id="CHEBI:58223"/>
        <dbReference type="ChEBI" id="CHEBI:58885"/>
        <dbReference type="EC" id="2.4.1.12"/>
    </reaction>
</comment>
<keyword evidence="8" id="KW-0597">Phosphoprotein</keyword>
<feature type="compositionally biased region" description="Basic residues" evidence="38">
    <location>
        <begin position="1903"/>
        <end position="1913"/>
    </location>
</feature>
<evidence type="ECO:0000256" key="25">
    <source>
        <dbReference type="ARBA" id="ARBA00023277"/>
    </source>
</evidence>
<evidence type="ECO:0000256" key="5">
    <source>
        <dbReference type="ARBA" id="ARBA00007548"/>
    </source>
</evidence>
<dbReference type="InterPro" id="IPR005150">
    <property type="entry name" value="Cellulose_synth"/>
</dbReference>
<feature type="transmembrane region" description="Helical" evidence="37">
    <location>
        <begin position="2282"/>
        <end position="2302"/>
    </location>
</feature>
<evidence type="ECO:0000256" key="26">
    <source>
        <dbReference type="ARBA" id="ARBA00023288"/>
    </source>
</evidence>
<dbReference type="PROSITE" id="PS50222">
    <property type="entry name" value="EF_HAND_2"/>
    <property type="match status" value="3"/>
</dbReference>